<organism evidence="1">
    <name type="scientific">Arundo donax</name>
    <name type="common">Giant reed</name>
    <name type="synonym">Donax arundinaceus</name>
    <dbReference type="NCBI Taxonomy" id="35708"/>
    <lineage>
        <taxon>Eukaryota</taxon>
        <taxon>Viridiplantae</taxon>
        <taxon>Streptophyta</taxon>
        <taxon>Embryophyta</taxon>
        <taxon>Tracheophyta</taxon>
        <taxon>Spermatophyta</taxon>
        <taxon>Magnoliopsida</taxon>
        <taxon>Liliopsida</taxon>
        <taxon>Poales</taxon>
        <taxon>Poaceae</taxon>
        <taxon>PACMAD clade</taxon>
        <taxon>Arundinoideae</taxon>
        <taxon>Arundineae</taxon>
        <taxon>Arundo</taxon>
    </lineage>
</organism>
<accession>A0A0A8ZJA4</accession>
<sequence length="45" mass="4958">MIFIRSFVTAAGSFSGRVNPLRVGLLSENLSRSELLSLQDSCQWA</sequence>
<dbReference type="EMBL" id="GBRH01258426">
    <property type="protein sequence ID" value="JAD39469.1"/>
    <property type="molecule type" value="Transcribed_RNA"/>
</dbReference>
<dbReference type="AlphaFoldDB" id="A0A0A8ZJA4"/>
<evidence type="ECO:0000313" key="1">
    <source>
        <dbReference type="EMBL" id="JAD39469.1"/>
    </source>
</evidence>
<protein>
    <submittedName>
        <fullName evidence="1">Uncharacterized protein</fullName>
    </submittedName>
</protein>
<proteinExistence type="predicted"/>
<reference evidence="1" key="1">
    <citation type="submission" date="2014-09" db="EMBL/GenBank/DDBJ databases">
        <authorList>
            <person name="Magalhaes I.L.F."/>
            <person name="Oliveira U."/>
            <person name="Santos F.R."/>
            <person name="Vidigal T.H.D.A."/>
            <person name="Brescovit A.D."/>
            <person name="Santos A.J."/>
        </authorList>
    </citation>
    <scope>NUCLEOTIDE SEQUENCE</scope>
    <source>
        <tissue evidence="1">Shoot tissue taken approximately 20 cm above the soil surface</tissue>
    </source>
</reference>
<name>A0A0A8ZJA4_ARUDO</name>
<reference evidence="1" key="2">
    <citation type="journal article" date="2015" name="Data Brief">
        <title>Shoot transcriptome of the giant reed, Arundo donax.</title>
        <authorList>
            <person name="Barrero R.A."/>
            <person name="Guerrero F.D."/>
            <person name="Moolhuijzen P."/>
            <person name="Goolsby J.A."/>
            <person name="Tidwell J."/>
            <person name="Bellgard S.E."/>
            <person name="Bellgard M.I."/>
        </authorList>
    </citation>
    <scope>NUCLEOTIDE SEQUENCE</scope>
    <source>
        <tissue evidence="1">Shoot tissue taken approximately 20 cm above the soil surface</tissue>
    </source>
</reference>